<name>A0A514CST6_9CAUD</name>
<evidence type="ECO:0000313" key="1">
    <source>
        <dbReference type="EMBL" id="QDH83547.1"/>
    </source>
</evidence>
<dbReference type="InterPro" id="IPR011004">
    <property type="entry name" value="Trimer_LpxA-like_sf"/>
</dbReference>
<reference evidence="1 2" key="1">
    <citation type="submission" date="2019-06" db="EMBL/GenBank/DDBJ databases">
        <authorList>
            <person name="Kincaid V.D."/>
            <person name="Fuller A."/>
            <person name="Hodges K."/>
            <person name="Bansal M."/>
            <person name="Essig J."/>
            <person name="Johnson A."/>
        </authorList>
    </citation>
    <scope>NUCLEOTIDE SEQUENCE [LARGE SCALE GENOMIC DNA]</scope>
</reference>
<sequence length="402" mass="44716">MAKVKTINPSKYVLMPSQLKAPDGADLFLVKALRDGLHFKKGDVGGYVSSSYNLIQKDDSWVGPGAMVYGHAIVSGIALIADNARVFDQARVNGYSQVRDSSVICGEARVSDTYVNGTAMIRDACLRTCKISSKVKVTGGSITESSLYDSVQVHGSGLYISNCELQGHTHVSGSHDYDVYNLTVRDARIESADDYMVITSIGSEHGILYAFRNLEGILMVNRGCFEDTLDRFREKVERVHGKVRKREKVAAEYRLLIRLMELRFSHLKHSKEAAKPGRAVAVELEPKVVSRAVARNFFLRHQLLSKVYVQHEVLRRAVQRAQRDAASGRGPYNTLYLAQRDLRQYLVTHKDVFANDSAAFAEVWGDSTKRQQLLAAYEAHKELRAAASADDAEDIEAGYDHA</sequence>
<dbReference type="KEGG" id="vg:56136022"/>
<dbReference type="Gene3D" id="2.160.10.10">
    <property type="entry name" value="Hexapeptide repeat proteins"/>
    <property type="match status" value="1"/>
</dbReference>
<dbReference type="SUPFAM" id="SSF51161">
    <property type="entry name" value="Trimeric LpxA-like enzymes"/>
    <property type="match status" value="1"/>
</dbReference>
<dbReference type="EMBL" id="MN094788">
    <property type="protein sequence ID" value="QDH83547.1"/>
    <property type="molecule type" value="Genomic_DNA"/>
</dbReference>
<dbReference type="RefSeq" id="YP_009903746.1">
    <property type="nucleotide sequence ID" value="NC_049849.1"/>
</dbReference>
<accession>A0A514CST6</accession>
<proteinExistence type="predicted"/>
<evidence type="ECO:0000313" key="2">
    <source>
        <dbReference type="Proteomes" id="UP000320799"/>
    </source>
</evidence>
<keyword evidence="2" id="KW-1185">Reference proteome</keyword>
<dbReference type="GeneID" id="56136022"/>
<organism evidence="1 2">
    <name type="scientific">Achromobacter phage Motura</name>
    <dbReference type="NCBI Taxonomy" id="2591403"/>
    <lineage>
        <taxon>Viruses</taxon>
        <taxon>Duplodnaviria</taxon>
        <taxon>Heunggongvirae</taxon>
        <taxon>Uroviricota</taxon>
        <taxon>Caudoviricetes</taxon>
        <taxon>Moturavirus</taxon>
        <taxon>Moturavirus motura</taxon>
    </lineage>
</organism>
<dbReference type="Proteomes" id="UP000320799">
    <property type="component" value="Segment"/>
</dbReference>
<protein>
    <submittedName>
        <fullName evidence="1">Acyl-carrier-protein</fullName>
    </submittedName>
</protein>